<accession>A0A7K3NRD0</accession>
<dbReference type="RefSeq" id="WP_163303816.1">
    <property type="nucleotide sequence ID" value="NZ_JAAGRQ010000136.1"/>
</dbReference>
<dbReference type="Proteomes" id="UP000469724">
    <property type="component" value="Unassembled WGS sequence"/>
</dbReference>
<keyword evidence="2" id="KW-1185">Reference proteome</keyword>
<dbReference type="EMBL" id="JAAGRQ010000136">
    <property type="protein sequence ID" value="NDY58748.1"/>
    <property type="molecule type" value="Genomic_DNA"/>
</dbReference>
<comment type="caution">
    <text evidence="1">The sequence shown here is derived from an EMBL/GenBank/DDBJ whole genome shotgun (WGS) entry which is preliminary data.</text>
</comment>
<sequence length="65" mass="7131">MSSIVKISDMPQTQTSIRQNQLLMDFMQTSNDARNAEQDAALAMATTKESLLENSLKGSLLVRTG</sequence>
<protein>
    <submittedName>
        <fullName evidence="1">Uncharacterized protein</fullName>
    </submittedName>
</protein>
<evidence type="ECO:0000313" key="2">
    <source>
        <dbReference type="Proteomes" id="UP000469724"/>
    </source>
</evidence>
<proteinExistence type="predicted"/>
<name>A0A7K3NRD0_9BACT</name>
<evidence type="ECO:0000313" key="1">
    <source>
        <dbReference type="EMBL" id="NDY58748.1"/>
    </source>
</evidence>
<gene>
    <name evidence="1" type="ORF">G3N56_18590</name>
</gene>
<dbReference type="AlphaFoldDB" id="A0A7K3NRD0"/>
<reference evidence="1 2" key="1">
    <citation type="submission" date="2020-02" db="EMBL/GenBank/DDBJ databases">
        <title>Comparative genomics of sulfur disproportionating microorganisms.</title>
        <authorList>
            <person name="Ward L.M."/>
            <person name="Bertran E."/>
            <person name="Johnston D.T."/>
        </authorList>
    </citation>
    <scope>NUCLEOTIDE SEQUENCE [LARGE SCALE GENOMIC DNA]</scope>
    <source>
        <strain evidence="1 2">DSM 3696</strain>
    </source>
</reference>
<organism evidence="1 2">
    <name type="scientific">Desulfolutivibrio sulfodismutans</name>
    <dbReference type="NCBI Taxonomy" id="63561"/>
    <lineage>
        <taxon>Bacteria</taxon>
        <taxon>Pseudomonadati</taxon>
        <taxon>Thermodesulfobacteriota</taxon>
        <taxon>Desulfovibrionia</taxon>
        <taxon>Desulfovibrionales</taxon>
        <taxon>Desulfovibrionaceae</taxon>
        <taxon>Desulfolutivibrio</taxon>
    </lineage>
</organism>